<feature type="transmembrane region" description="Helical" evidence="6">
    <location>
        <begin position="379"/>
        <end position="401"/>
    </location>
</feature>
<name>A0ABS2SFZ2_9PSEU</name>
<gene>
    <name evidence="7" type="ORF">JOE68_006045</name>
</gene>
<dbReference type="PANTHER" id="PTHR23513:SF11">
    <property type="entry name" value="STAPHYLOFERRIN A TRANSPORTER"/>
    <property type="match status" value="1"/>
</dbReference>
<accession>A0ABS2SFZ2</accession>
<protein>
    <submittedName>
        <fullName evidence="7">MFS family arabinose efflux permease</fullName>
    </submittedName>
</protein>
<keyword evidence="2" id="KW-1003">Cell membrane</keyword>
<reference evidence="7 8" key="1">
    <citation type="submission" date="2021-01" db="EMBL/GenBank/DDBJ databases">
        <title>Sequencing the genomes of 1000 actinobacteria strains.</title>
        <authorList>
            <person name="Klenk H.-P."/>
        </authorList>
    </citation>
    <scope>NUCLEOTIDE SEQUENCE [LARGE SCALE GENOMIC DNA]</scope>
    <source>
        <strain evidence="7 8">DSM 44581</strain>
    </source>
</reference>
<feature type="transmembrane region" description="Helical" evidence="6">
    <location>
        <begin position="234"/>
        <end position="255"/>
    </location>
</feature>
<dbReference type="Proteomes" id="UP001195724">
    <property type="component" value="Unassembled WGS sequence"/>
</dbReference>
<dbReference type="InterPro" id="IPR036259">
    <property type="entry name" value="MFS_trans_sf"/>
</dbReference>
<evidence type="ECO:0000313" key="7">
    <source>
        <dbReference type="EMBL" id="MBM7815180.1"/>
    </source>
</evidence>
<evidence type="ECO:0000313" key="8">
    <source>
        <dbReference type="Proteomes" id="UP001195724"/>
    </source>
</evidence>
<evidence type="ECO:0000256" key="1">
    <source>
        <dbReference type="ARBA" id="ARBA00004651"/>
    </source>
</evidence>
<comment type="subcellular location">
    <subcellularLocation>
        <location evidence="1">Cell membrane</location>
        <topology evidence="1">Multi-pass membrane protein</topology>
    </subcellularLocation>
</comment>
<evidence type="ECO:0000256" key="2">
    <source>
        <dbReference type="ARBA" id="ARBA00022475"/>
    </source>
</evidence>
<evidence type="ECO:0000256" key="3">
    <source>
        <dbReference type="ARBA" id="ARBA00022692"/>
    </source>
</evidence>
<proteinExistence type="predicted"/>
<dbReference type="CDD" id="cd06173">
    <property type="entry name" value="MFS_MefA_like"/>
    <property type="match status" value="1"/>
</dbReference>
<dbReference type="Pfam" id="PF07690">
    <property type="entry name" value="MFS_1"/>
    <property type="match status" value="1"/>
</dbReference>
<evidence type="ECO:0000256" key="4">
    <source>
        <dbReference type="ARBA" id="ARBA00022989"/>
    </source>
</evidence>
<dbReference type="RefSeq" id="WP_204845731.1">
    <property type="nucleotide sequence ID" value="NZ_JAFBCL010000001.1"/>
</dbReference>
<dbReference type="EMBL" id="JAFBCL010000001">
    <property type="protein sequence ID" value="MBM7815180.1"/>
    <property type="molecule type" value="Genomic_DNA"/>
</dbReference>
<keyword evidence="4 6" id="KW-1133">Transmembrane helix</keyword>
<feature type="transmembrane region" description="Helical" evidence="6">
    <location>
        <begin position="294"/>
        <end position="313"/>
    </location>
</feature>
<keyword evidence="8" id="KW-1185">Reference proteome</keyword>
<dbReference type="PANTHER" id="PTHR23513">
    <property type="entry name" value="INTEGRAL MEMBRANE EFFLUX PROTEIN-RELATED"/>
    <property type="match status" value="1"/>
</dbReference>
<comment type="caution">
    <text evidence="7">The sequence shown here is derived from an EMBL/GenBank/DDBJ whole genome shotgun (WGS) entry which is preliminary data.</text>
</comment>
<dbReference type="InterPro" id="IPR011701">
    <property type="entry name" value="MFS"/>
</dbReference>
<evidence type="ECO:0000256" key="6">
    <source>
        <dbReference type="SAM" id="Phobius"/>
    </source>
</evidence>
<sequence length="414" mass="41419">MVGAGDGPAGWRSVVASGEFRALFAAQLLSVLGDQLARVAVSVLVYERTRSAGWTAVTYGLTYVPDLVSGPLLSGLADRYPRRAVMVATDLGRAGLVAAMAVPGLPLWCAAVLLVLVQALGAPHGAARGATLAAAMTGDRYVVAAAAQDVMVQTSQVVGFATGGAVVALAGTGQGLLLDAGSFLLSAVIVRFGVRARPAPHAATPAEQGAVWSWWGSLRTGLGLVLGDRRLRALLALACVAGCYVTVEGLAVPYAGEIGEGTAAVGLLLAASPAGTVVGTVLVTRLAPHARLRLLGPLAAGACLPLVLCAWRPGLALTALLWALSGMASGYHTVARAKFVQLVPDRHRGQCLGLAVTALRTAQGGGIMLAGLAASAAPASAVIAAFGALGAVLAVTAAAAWQRASRVAVPGTGG</sequence>
<dbReference type="Gene3D" id="1.20.1250.20">
    <property type="entry name" value="MFS general substrate transporter like domains"/>
    <property type="match status" value="1"/>
</dbReference>
<evidence type="ECO:0000256" key="5">
    <source>
        <dbReference type="ARBA" id="ARBA00023136"/>
    </source>
</evidence>
<organism evidence="7 8">
    <name type="scientific">Saccharothrix algeriensis</name>
    <dbReference type="NCBI Taxonomy" id="173560"/>
    <lineage>
        <taxon>Bacteria</taxon>
        <taxon>Bacillati</taxon>
        <taxon>Actinomycetota</taxon>
        <taxon>Actinomycetes</taxon>
        <taxon>Pseudonocardiales</taxon>
        <taxon>Pseudonocardiaceae</taxon>
        <taxon>Saccharothrix</taxon>
    </lineage>
</organism>
<feature type="transmembrane region" description="Helical" evidence="6">
    <location>
        <begin position="261"/>
        <end position="282"/>
    </location>
</feature>
<feature type="transmembrane region" description="Helical" evidence="6">
    <location>
        <begin position="96"/>
        <end position="117"/>
    </location>
</feature>
<keyword evidence="3 6" id="KW-0812">Transmembrane</keyword>
<dbReference type="SUPFAM" id="SSF103473">
    <property type="entry name" value="MFS general substrate transporter"/>
    <property type="match status" value="1"/>
</dbReference>
<keyword evidence="5 6" id="KW-0472">Membrane</keyword>